<keyword evidence="3" id="KW-1133">Transmembrane helix</keyword>
<accession>A0AAE2D686</accession>
<comment type="caution">
    <text evidence="4">The sequence shown here is derived from an EMBL/GenBank/DDBJ whole genome shotgun (WGS) entry which is preliminary data.</text>
</comment>
<name>A0AAE2D686_SCHME</name>
<evidence type="ECO:0000313" key="4">
    <source>
        <dbReference type="EMBL" id="KAK4472901.1"/>
    </source>
</evidence>
<evidence type="ECO:0000256" key="1">
    <source>
        <dbReference type="ARBA" id="ARBA00006066"/>
    </source>
</evidence>
<keyword evidence="3" id="KW-0812">Transmembrane</keyword>
<keyword evidence="5" id="KW-1185">Reference proteome</keyword>
<evidence type="ECO:0000256" key="3">
    <source>
        <dbReference type="SAM" id="Phobius"/>
    </source>
</evidence>
<evidence type="ECO:0000256" key="2">
    <source>
        <dbReference type="ARBA" id="ARBA00012176"/>
    </source>
</evidence>
<dbReference type="Proteomes" id="UP001292079">
    <property type="component" value="Unassembled WGS sequence"/>
</dbReference>
<dbReference type="InterPro" id="IPR024078">
    <property type="entry name" value="LmbE-like_dom_sf"/>
</dbReference>
<dbReference type="PANTHER" id="PTHR12993">
    <property type="entry name" value="N-ACETYLGLUCOSAMINYL-PHOSPHATIDYLINOSITOL DE-N-ACETYLASE-RELATED"/>
    <property type="match status" value="1"/>
</dbReference>
<evidence type="ECO:0000313" key="5">
    <source>
        <dbReference type="Proteomes" id="UP001292079"/>
    </source>
</evidence>
<dbReference type="Pfam" id="PF02585">
    <property type="entry name" value="PIG-L"/>
    <property type="match status" value="1"/>
</dbReference>
<reference evidence="4" key="1">
    <citation type="submission" date="2022-04" db="EMBL/GenBank/DDBJ databases">
        <authorList>
            <person name="Xu L."/>
            <person name="Lv Z."/>
        </authorList>
    </citation>
    <scope>NUCLEOTIDE SEQUENCE</scope>
    <source>
        <strain evidence="4">LV_2022a</strain>
    </source>
</reference>
<dbReference type="EC" id="3.5.1.89" evidence="2"/>
<comment type="similarity">
    <text evidence="1">Belongs to the PIGL family.</text>
</comment>
<dbReference type="EMBL" id="JALJAT010000002">
    <property type="protein sequence ID" value="KAK4472901.1"/>
    <property type="molecule type" value="Genomic_DNA"/>
</dbReference>
<dbReference type="AlphaFoldDB" id="A0AAE2D686"/>
<keyword evidence="3" id="KW-0472">Membrane</keyword>
<dbReference type="GO" id="GO:0005783">
    <property type="term" value="C:endoplasmic reticulum"/>
    <property type="evidence" value="ECO:0007669"/>
    <property type="project" value="TreeGrafter"/>
</dbReference>
<protein>
    <recommendedName>
        <fullName evidence="2">N-acetylglucosaminylphosphatidylinositol deacetylase</fullName>
        <ecNumber evidence="2">3.5.1.89</ecNumber>
    </recommendedName>
</protein>
<reference evidence="4" key="2">
    <citation type="journal article" date="2023" name="Infect Dis Poverty">
        <title>Chromosome-scale genome of the human blood fluke Schistosoma mekongi and its implications for public health.</title>
        <authorList>
            <person name="Zhou M."/>
            <person name="Xu L."/>
            <person name="Xu D."/>
            <person name="Chen W."/>
            <person name="Khan J."/>
            <person name="Hu Y."/>
            <person name="Huang H."/>
            <person name="Wei H."/>
            <person name="Zhang Y."/>
            <person name="Chusongsang P."/>
            <person name="Tanasarnprasert K."/>
            <person name="Hu X."/>
            <person name="Limpanont Y."/>
            <person name="Lv Z."/>
        </authorList>
    </citation>
    <scope>NUCLEOTIDE SEQUENCE</scope>
    <source>
        <strain evidence="4">LV_2022a</strain>
    </source>
</reference>
<proteinExistence type="inferred from homology"/>
<dbReference type="Gene3D" id="3.40.50.10320">
    <property type="entry name" value="LmbE-like"/>
    <property type="match status" value="1"/>
</dbReference>
<dbReference type="GO" id="GO:0000225">
    <property type="term" value="F:N-acetylglucosaminylphosphatidylinositol deacetylase activity"/>
    <property type="evidence" value="ECO:0007669"/>
    <property type="project" value="UniProtKB-EC"/>
</dbReference>
<dbReference type="PANTHER" id="PTHR12993:SF11">
    <property type="entry name" value="N-ACETYLGLUCOSAMINYL-PHOSPHATIDYLINOSITOL DE-N-ACETYLASE"/>
    <property type="match status" value="1"/>
</dbReference>
<dbReference type="SUPFAM" id="SSF102588">
    <property type="entry name" value="LmbE-like"/>
    <property type="match status" value="1"/>
</dbReference>
<sequence>MISQAVSLTSLVIVGNILTFVLWLSLMLSVQRKRKKVEHPVLVVTAHPDDESMFFAPTILNLVRSGCKVDLLCFTTGNYNGRGHERKLELIVAMRKLGIRRSVIIDSDKFEDDPNSLWPERELVSTVCRTCHEFRSRSVITFDVLGVSGHKNHCVLGKTLREAYESKLIPQLYCLQSVSFPRKYCFLIDLFISILSSEDFVCTPFRLMYVPYLSMLSHKSQLVWFRWLYMYFSVYMYKNCIVRCEYDNYS</sequence>
<dbReference type="InterPro" id="IPR003737">
    <property type="entry name" value="GlcNAc_PI_deacetylase-related"/>
</dbReference>
<gene>
    <name evidence="4" type="ORF">MN116_004108</name>
</gene>
<organism evidence="4 5">
    <name type="scientific">Schistosoma mekongi</name>
    <name type="common">Parasitic worm</name>
    <dbReference type="NCBI Taxonomy" id="38744"/>
    <lineage>
        <taxon>Eukaryota</taxon>
        <taxon>Metazoa</taxon>
        <taxon>Spiralia</taxon>
        <taxon>Lophotrochozoa</taxon>
        <taxon>Platyhelminthes</taxon>
        <taxon>Trematoda</taxon>
        <taxon>Digenea</taxon>
        <taxon>Strigeidida</taxon>
        <taxon>Schistosomatoidea</taxon>
        <taxon>Schistosomatidae</taxon>
        <taxon>Schistosoma</taxon>
    </lineage>
</organism>
<feature type="transmembrane region" description="Helical" evidence="3">
    <location>
        <begin position="6"/>
        <end position="26"/>
    </location>
</feature>